<proteinExistence type="evidence at transcript level"/>
<dbReference type="GO" id="GO:0005549">
    <property type="term" value="F:odorant binding"/>
    <property type="evidence" value="ECO:0007669"/>
    <property type="project" value="InterPro"/>
</dbReference>
<reference evidence="3" key="1">
    <citation type="journal article" date="2018" name="Comp. Biochem. Physiol. Part D Genomics Proteomics">
        <title>Analysis of the grapevine moth Lobesia botrana antennal transcriptome and expression of odorant-binding and chemosensory proteins.</title>
        <authorList>
            <person name="Rojas V."/>
            <person name="Jimenez H."/>
            <person name="Palma-Millanao R."/>
            <person name="Gonzalez-Gonzalez A."/>
            <person name="Machuca J."/>
            <person name="Godoy R."/>
            <person name="Ceballos R."/>
            <person name="Mutis A."/>
            <person name="Venthur H."/>
        </authorList>
    </citation>
    <scope>NUCLEOTIDE SEQUENCE</scope>
</reference>
<evidence type="ECO:0000256" key="2">
    <source>
        <dbReference type="SAM" id="SignalP"/>
    </source>
</evidence>
<sequence length="152" mass="16495">MAFYLYSTLVVAIVAVSVNNCSALSDEQKELLKEKLKANVAECGPQYGVSFEDLLKWKEQKKIPDDTNKCFHACMFKKSGLLDDKGLFSESVGVEKVKLYVSADKLADATAAVKICAAVNEQAVSDGDAGCDRAVLLAKCIHEQKELLGFPA</sequence>
<dbReference type="SUPFAM" id="SSF47565">
    <property type="entry name" value="Insect pheromone/odorant-binding proteins"/>
    <property type="match status" value="1"/>
</dbReference>
<dbReference type="InterPro" id="IPR006170">
    <property type="entry name" value="PBP/GOBP"/>
</dbReference>
<dbReference type="InterPro" id="IPR036728">
    <property type="entry name" value="PBP_GOBP_sf"/>
</dbReference>
<dbReference type="CDD" id="cd23992">
    <property type="entry name" value="PBP_GOBP"/>
    <property type="match status" value="1"/>
</dbReference>
<evidence type="ECO:0000313" key="3">
    <source>
        <dbReference type="EMBL" id="AXF48720.1"/>
    </source>
</evidence>
<accession>A0A345BEP6</accession>
<name>A0A345BEP6_9NEOP</name>
<evidence type="ECO:0000256" key="1">
    <source>
        <dbReference type="ARBA" id="ARBA00022729"/>
    </source>
</evidence>
<keyword evidence="1 2" id="KW-0732">Signal</keyword>
<feature type="signal peptide" evidence="2">
    <location>
        <begin position="1"/>
        <end position="23"/>
    </location>
</feature>
<dbReference type="PANTHER" id="PTHR11857">
    <property type="entry name" value="ODORANT BINDING PROTEIN-RELATED"/>
    <property type="match status" value="1"/>
</dbReference>
<dbReference type="GO" id="GO:0005615">
    <property type="term" value="C:extracellular space"/>
    <property type="evidence" value="ECO:0007669"/>
    <property type="project" value="TreeGrafter"/>
</dbReference>
<organism evidence="3">
    <name type="scientific">Lobesia botrana</name>
    <dbReference type="NCBI Taxonomy" id="209534"/>
    <lineage>
        <taxon>Eukaryota</taxon>
        <taxon>Metazoa</taxon>
        <taxon>Ecdysozoa</taxon>
        <taxon>Arthropoda</taxon>
        <taxon>Hexapoda</taxon>
        <taxon>Insecta</taxon>
        <taxon>Pterygota</taxon>
        <taxon>Neoptera</taxon>
        <taxon>Endopterygota</taxon>
        <taxon>Lepidoptera</taxon>
        <taxon>Glossata</taxon>
        <taxon>Ditrysia</taxon>
        <taxon>Tortricoidea</taxon>
        <taxon>Tortricidae</taxon>
        <taxon>Olethreutinae</taxon>
        <taxon>Olethreutini</taxon>
        <taxon>Lobesia</taxon>
    </lineage>
</organism>
<feature type="chain" id="PRO_5016632908" evidence="2">
    <location>
        <begin position="24"/>
        <end position="152"/>
    </location>
</feature>
<protein>
    <submittedName>
        <fullName evidence="3">Odorant-binding protein OBP1</fullName>
    </submittedName>
</protein>
<dbReference type="Gene3D" id="1.10.238.20">
    <property type="entry name" value="Pheromone/general odorant binding protein domain"/>
    <property type="match status" value="1"/>
</dbReference>
<dbReference type="SMART" id="SM00708">
    <property type="entry name" value="PhBP"/>
    <property type="match status" value="1"/>
</dbReference>
<dbReference type="GO" id="GO:0007608">
    <property type="term" value="P:sensory perception of smell"/>
    <property type="evidence" value="ECO:0007669"/>
    <property type="project" value="TreeGrafter"/>
</dbReference>
<dbReference type="EMBL" id="MG788202">
    <property type="protein sequence ID" value="AXF48720.1"/>
    <property type="molecule type" value="mRNA"/>
</dbReference>
<dbReference type="Pfam" id="PF01395">
    <property type="entry name" value="PBP_GOBP"/>
    <property type="match status" value="1"/>
</dbReference>
<dbReference type="AlphaFoldDB" id="A0A345BEP6"/>